<keyword evidence="1" id="KW-1133">Transmembrane helix</keyword>
<name>A0ABV5WUX1_9LACO</name>
<dbReference type="Proteomes" id="UP001589691">
    <property type="component" value="Unassembled WGS sequence"/>
</dbReference>
<gene>
    <name evidence="2" type="ORF">ACFFLI_08720</name>
</gene>
<dbReference type="RefSeq" id="WP_137641647.1">
    <property type="nucleotide sequence ID" value="NZ_BJEA01000001.1"/>
</dbReference>
<feature type="transmembrane region" description="Helical" evidence="1">
    <location>
        <begin position="117"/>
        <end position="134"/>
    </location>
</feature>
<evidence type="ECO:0000313" key="3">
    <source>
        <dbReference type="Proteomes" id="UP001589691"/>
    </source>
</evidence>
<comment type="caution">
    <text evidence="2">The sequence shown here is derived from an EMBL/GenBank/DDBJ whole genome shotgun (WGS) entry which is preliminary data.</text>
</comment>
<feature type="transmembrane region" description="Helical" evidence="1">
    <location>
        <begin position="6"/>
        <end position="29"/>
    </location>
</feature>
<organism evidence="2 3">
    <name type="scientific">Lactiplantibacillus modestisalitolerans</name>
    <dbReference type="NCBI Taxonomy" id="1457219"/>
    <lineage>
        <taxon>Bacteria</taxon>
        <taxon>Bacillati</taxon>
        <taxon>Bacillota</taxon>
        <taxon>Bacilli</taxon>
        <taxon>Lactobacillales</taxon>
        <taxon>Lactobacillaceae</taxon>
        <taxon>Lactiplantibacillus</taxon>
    </lineage>
</organism>
<protein>
    <submittedName>
        <fullName evidence="2">Uncharacterized protein</fullName>
    </submittedName>
</protein>
<dbReference type="EMBL" id="JBHLZY010000020">
    <property type="protein sequence ID" value="MFB9769940.1"/>
    <property type="molecule type" value="Genomic_DNA"/>
</dbReference>
<keyword evidence="3" id="KW-1185">Reference proteome</keyword>
<evidence type="ECO:0000313" key="2">
    <source>
        <dbReference type="EMBL" id="MFB9769940.1"/>
    </source>
</evidence>
<reference evidence="2 3" key="1">
    <citation type="submission" date="2024-09" db="EMBL/GenBank/DDBJ databases">
        <authorList>
            <person name="Sun Q."/>
            <person name="Mori K."/>
        </authorList>
    </citation>
    <scope>NUCLEOTIDE SEQUENCE [LARGE SCALE GENOMIC DNA]</scope>
    <source>
        <strain evidence="2 3">TBRC 4576</strain>
    </source>
</reference>
<keyword evidence="1" id="KW-0812">Transmembrane</keyword>
<keyword evidence="1" id="KW-0472">Membrane</keyword>
<sequence length="339" mass="38044">MQVVGEFIATVGWLGLALIASEIGATLIYELGQWVGFRLTGARVVRWVGFRYQLSRVAGHWRFQRPLAAFPHLVADPPDDATRFNHAAYCFGGGLFSLLTVILSLVTLIQFKLAVDLWFFILIIWIWVNTLKVVQLLPMNWRGRPTAAKEFMAGRASQAAVTAAYVTAKAHALKIQTGSVATLDARLIVMPRDGGNRNYLVVRQAALILEWGLQHGLAMPELLTGLARLEPSFNTIPTADLARYLNATLYWNLATDHATARIISWYHDAGVQRVLRRYQPLQQFRLTAVFEWRVNHQQAAALSQITAGLKHAQRVHDLDEVAVLKALQTRIESSSERKR</sequence>
<evidence type="ECO:0000256" key="1">
    <source>
        <dbReference type="SAM" id="Phobius"/>
    </source>
</evidence>
<accession>A0ABV5WUX1</accession>
<proteinExistence type="predicted"/>
<feature type="transmembrane region" description="Helical" evidence="1">
    <location>
        <begin position="88"/>
        <end position="111"/>
    </location>
</feature>